<organism evidence="2">
    <name type="scientific">marine sediment metagenome</name>
    <dbReference type="NCBI Taxonomy" id="412755"/>
    <lineage>
        <taxon>unclassified sequences</taxon>
        <taxon>metagenomes</taxon>
        <taxon>ecological metagenomes</taxon>
    </lineage>
</organism>
<dbReference type="EMBL" id="BARS01027777">
    <property type="protein sequence ID" value="GAG01022.1"/>
    <property type="molecule type" value="Genomic_DNA"/>
</dbReference>
<evidence type="ECO:0000256" key="1">
    <source>
        <dbReference type="SAM" id="MobiDB-lite"/>
    </source>
</evidence>
<gene>
    <name evidence="2" type="ORF">S01H1_43598</name>
</gene>
<sequence length="115" mass="13091">MLNEKQISGFTIPICRVNKMRQCLACWEEIEEQDKICQHCGSDQDDVKDYLALVLLKQRKKKITIPEQTAVLDYVFDVDPDTAESITISKTEADPGYQEAKPTPGTTYKPDRPRG</sequence>
<feature type="non-terminal residue" evidence="2">
    <location>
        <position position="115"/>
    </location>
</feature>
<proteinExistence type="predicted"/>
<dbReference type="AlphaFoldDB" id="X0UP35"/>
<protein>
    <submittedName>
        <fullName evidence="2">Uncharacterized protein</fullName>
    </submittedName>
</protein>
<comment type="caution">
    <text evidence="2">The sequence shown here is derived from an EMBL/GenBank/DDBJ whole genome shotgun (WGS) entry which is preliminary data.</text>
</comment>
<reference evidence="2" key="1">
    <citation type="journal article" date="2014" name="Front. Microbiol.">
        <title>High frequency of phylogenetically diverse reductive dehalogenase-homologous genes in deep subseafloor sedimentary metagenomes.</title>
        <authorList>
            <person name="Kawai M."/>
            <person name="Futagami T."/>
            <person name="Toyoda A."/>
            <person name="Takaki Y."/>
            <person name="Nishi S."/>
            <person name="Hori S."/>
            <person name="Arai W."/>
            <person name="Tsubouchi T."/>
            <person name="Morono Y."/>
            <person name="Uchiyama I."/>
            <person name="Ito T."/>
            <person name="Fujiyama A."/>
            <person name="Inagaki F."/>
            <person name="Takami H."/>
        </authorList>
    </citation>
    <scope>NUCLEOTIDE SEQUENCE</scope>
    <source>
        <strain evidence="2">Expedition CK06-06</strain>
    </source>
</reference>
<name>X0UP35_9ZZZZ</name>
<feature type="region of interest" description="Disordered" evidence="1">
    <location>
        <begin position="86"/>
        <end position="115"/>
    </location>
</feature>
<accession>X0UP35</accession>
<evidence type="ECO:0000313" key="2">
    <source>
        <dbReference type="EMBL" id="GAG01022.1"/>
    </source>
</evidence>